<evidence type="ECO:0000313" key="3">
    <source>
        <dbReference type="EMBL" id="OJJ62147.1"/>
    </source>
</evidence>
<dbReference type="RefSeq" id="XP_040705953.1">
    <property type="nucleotide sequence ID" value="XM_040844438.1"/>
</dbReference>
<feature type="compositionally biased region" description="Low complexity" evidence="1">
    <location>
        <begin position="251"/>
        <end position="267"/>
    </location>
</feature>
<sequence>MADSYKRPMMNCYEILESTPNAPLKDIESSYRKLALKFHPDKAGGDDIKFKQICEAIDILRDPTSRREHDDELSRRNRYTGDGEPSSANSELKGWAPSGMYYRYNFTPRNRYRFSYQESVHMSPSSTQSQEELARWEKVREKEAKRREAGRRAAQFFAEQALKEAQDRQSRRKFTVNPAAEGLSNESVHSGGDNDEISNGPELVWWGGAKPNGDDSDDVLEPEGDGGTGNDSAGEAEADSAANAEVEIGLGSEYGNEYENGNNTTSGAEPDPHIDAHVDADLKADVHYQSKMEPVVVEINTANTEAILDNTKTGKFAATAEDTIPNPDTDRDVGSQIDQEMDAAAETTFEDNSPLDMAKFRRSLEEHMSLPARWTSGALSPLSSEAQFDEDANSTVNAHDDSAESIYYDFSDAAQSQSDDLESETYHDIPTNSDSETISNSSINDEFPVHLPDIPEFSAESVYPYLAPFVPFFTAKLANKNSQYNRQDFQAELRGMVLETYCGWLESLRVTVPGAEERRVSSVPQDCRHLGYWKKELGHEECEYLDPDLTQTTQYQPKRKPYKTPRRKAAGHTFSLTEPSTRPRSREISNWQ</sequence>
<dbReference type="InterPro" id="IPR001623">
    <property type="entry name" value="DnaJ_domain"/>
</dbReference>
<dbReference type="SMART" id="SM00271">
    <property type="entry name" value="DnaJ"/>
    <property type="match status" value="1"/>
</dbReference>
<dbReference type="Pfam" id="PF00226">
    <property type="entry name" value="DnaJ"/>
    <property type="match status" value="1"/>
</dbReference>
<feature type="compositionally biased region" description="Low complexity" evidence="1">
    <location>
        <begin position="230"/>
        <end position="244"/>
    </location>
</feature>
<feature type="compositionally biased region" description="Basic residues" evidence="1">
    <location>
        <begin position="557"/>
        <end position="570"/>
    </location>
</feature>
<feature type="domain" description="J" evidence="2">
    <location>
        <begin position="11"/>
        <end position="73"/>
    </location>
</feature>
<evidence type="ECO:0000256" key="1">
    <source>
        <dbReference type="SAM" id="MobiDB-lite"/>
    </source>
</evidence>
<dbReference type="GeneID" id="63760511"/>
<dbReference type="STRING" id="1036612.A0A1L9TRT3"/>
<dbReference type="GO" id="GO:0005789">
    <property type="term" value="C:endoplasmic reticulum membrane"/>
    <property type="evidence" value="ECO:0007669"/>
    <property type="project" value="TreeGrafter"/>
</dbReference>
<dbReference type="PANTHER" id="PTHR43908:SF3">
    <property type="entry name" value="AT29763P-RELATED"/>
    <property type="match status" value="1"/>
</dbReference>
<feature type="region of interest" description="Disordered" evidence="1">
    <location>
        <begin position="553"/>
        <end position="592"/>
    </location>
</feature>
<accession>A0A1L9TRT3</accession>
<feature type="region of interest" description="Disordered" evidence="1">
    <location>
        <begin position="65"/>
        <end position="92"/>
    </location>
</feature>
<protein>
    <recommendedName>
        <fullName evidence="2">J domain-containing protein</fullName>
    </recommendedName>
</protein>
<gene>
    <name evidence="3" type="ORF">ASPSYDRAFT_27799</name>
</gene>
<evidence type="ECO:0000313" key="4">
    <source>
        <dbReference type="Proteomes" id="UP000184356"/>
    </source>
</evidence>
<dbReference type="EMBL" id="KV878583">
    <property type="protein sequence ID" value="OJJ62147.1"/>
    <property type="molecule type" value="Genomic_DNA"/>
</dbReference>
<dbReference type="CDD" id="cd06257">
    <property type="entry name" value="DnaJ"/>
    <property type="match status" value="1"/>
</dbReference>
<name>A0A1L9TRT3_9EURO</name>
<dbReference type="Proteomes" id="UP000184356">
    <property type="component" value="Unassembled WGS sequence"/>
</dbReference>
<dbReference type="PROSITE" id="PS50076">
    <property type="entry name" value="DNAJ_2"/>
    <property type="match status" value="1"/>
</dbReference>
<dbReference type="PANTHER" id="PTHR43908">
    <property type="entry name" value="AT29763P-RELATED"/>
    <property type="match status" value="1"/>
</dbReference>
<proteinExistence type="predicted"/>
<dbReference type="OrthoDB" id="442087at2759"/>
<feature type="compositionally biased region" description="Polar residues" evidence="1">
    <location>
        <begin position="574"/>
        <end position="592"/>
    </location>
</feature>
<dbReference type="Gene3D" id="1.10.287.110">
    <property type="entry name" value="DnaJ domain"/>
    <property type="match status" value="1"/>
</dbReference>
<dbReference type="InterPro" id="IPR051100">
    <property type="entry name" value="DnaJ_subfamily_B/C"/>
</dbReference>
<dbReference type="AlphaFoldDB" id="A0A1L9TRT3"/>
<dbReference type="PRINTS" id="PR00625">
    <property type="entry name" value="JDOMAIN"/>
</dbReference>
<keyword evidence="4" id="KW-1185">Reference proteome</keyword>
<dbReference type="InterPro" id="IPR036869">
    <property type="entry name" value="J_dom_sf"/>
</dbReference>
<dbReference type="SUPFAM" id="SSF46565">
    <property type="entry name" value="Chaperone J-domain"/>
    <property type="match status" value="1"/>
</dbReference>
<dbReference type="VEuPathDB" id="FungiDB:ASPSYDRAFT_27799"/>
<dbReference type="GO" id="GO:0030544">
    <property type="term" value="F:Hsp70 protein binding"/>
    <property type="evidence" value="ECO:0007669"/>
    <property type="project" value="TreeGrafter"/>
</dbReference>
<dbReference type="GO" id="GO:0071218">
    <property type="term" value="P:cellular response to misfolded protein"/>
    <property type="evidence" value="ECO:0007669"/>
    <property type="project" value="TreeGrafter"/>
</dbReference>
<feature type="compositionally biased region" description="Acidic residues" evidence="1">
    <location>
        <begin position="214"/>
        <end position="224"/>
    </location>
</feature>
<feature type="compositionally biased region" description="Basic and acidic residues" evidence="1">
    <location>
        <begin position="65"/>
        <end position="81"/>
    </location>
</feature>
<feature type="region of interest" description="Disordered" evidence="1">
    <location>
        <begin position="162"/>
        <end position="275"/>
    </location>
</feature>
<organism evidence="3 4">
    <name type="scientific">Aspergillus sydowii CBS 593.65</name>
    <dbReference type="NCBI Taxonomy" id="1036612"/>
    <lineage>
        <taxon>Eukaryota</taxon>
        <taxon>Fungi</taxon>
        <taxon>Dikarya</taxon>
        <taxon>Ascomycota</taxon>
        <taxon>Pezizomycotina</taxon>
        <taxon>Eurotiomycetes</taxon>
        <taxon>Eurotiomycetidae</taxon>
        <taxon>Eurotiales</taxon>
        <taxon>Aspergillaceae</taxon>
        <taxon>Aspergillus</taxon>
        <taxon>Aspergillus subgen. Nidulantes</taxon>
    </lineage>
</organism>
<reference evidence="4" key="1">
    <citation type="journal article" date="2017" name="Genome Biol.">
        <title>Comparative genomics reveals high biological diversity and specific adaptations in the industrially and medically important fungal genus Aspergillus.</title>
        <authorList>
            <person name="de Vries R.P."/>
            <person name="Riley R."/>
            <person name="Wiebenga A."/>
            <person name="Aguilar-Osorio G."/>
            <person name="Amillis S."/>
            <person name="Uchima C.A."/>
            <person name="Anderluh G."/>
            <person name="Asadollahi M."/>
            <person name="Askin M."/>
            <person name="Barry K."/>
            <person name="Battaglia E."/>
            <person name="Bayram O."/>
            <person name="Benocci T."/>
            <person name="Braus-Stromeyer S.A."/>
            <person name="Caldana C."/>
            <person name="Canovas D."/>
            <person name="Cerqueira G.C."/>
            <person name="Chen F."/>
            <person name="Chen W."/>
            <person name="Choi C."/>
            <person name="Clum A."/>
            <person name="Dos Santos R.A."/>
            <person name="Damasio A.R."/>
            <person name="Diallinas G."/>
            <person name="Emri T."/>
            <person name="Fekete E."/>
            <person name="Flipphi M."/>
            <person name="Freyberg S."/>
            <person name="Gallo A."/>
            <person name="Gournas C."/>
            <person name="Habgood R."/>
            <person name="Hainaut M."/>
            <person name="Harispe M.L."/>
            <person name="Henrissat B."/>
            <person name="Hilden K.S."/>
            <person name="Hope R."/>
            <person name="Hossain A."/>
            <person name="Karabika E."/>
            <person name="Karaffa L."/>
            <person name="Karanyi Z."/>
            <person name="Krasevec N."/>
            <person name="Kuo A."/>
            <person name="Kusch H."/>
            <person name="LaButti K."/>
            <person name="Lagendijk E.L."/>
            <person name="Lapidus A."/>
            <person name="Levasseur A."/>
            <person name="Lindquist E."/>
            <person name="Lipzen A."/>
            <person name="Logrieco A.F."/>
            <person name="MacCabe A."/>
            <person name="Maekelae M.R."/>
            <person name="Malavazi I."/>
            <person name="Melin P."/>
            <person name="Meyer V."/>
            <person name="Mielnichuk N."/>
            <person name="Miskei M."/>
            <person name="Molnar A.P."/>
            <person name="Mule G."/>
            <person name="Ngan C.Y."/>
            <person name="Orejas M."/>
            <person name="Orosz E."/>
            <person name="Ouedraogo J.P."/>
            <person name="Overkamp K.M."/>
            <person name="Park H.-S."/>
            <person name="Perrone G."/>
            <person name="Piumi F."/>
            <person name="Punt P.J."/>
            <person name="Ram A.F."/>
            <person name="Ramon A."/>
            <person name="Rauscher S."/>
            <person name="Record E."/>
            <person name="Riano-Pachon D.M."/>
            <person name="Robert V."/>
            <person name="Roehrig J."/>
            <person name="Ruller R."/>
            <person name="Salamov A."/>
            <person name="Salih N.S."/>
            <person name="Samson R.A."/>
            <person name="Sandor E."/>
            <person name="Sanguinetti M."/>
            <person name="Schuetze T."/>
            <person name="Sepcic K."/>
            <person name="Shelest E."/>
            <person name="Sherlock G."/>
            <person name="Sophianopoulou V."/>
            <person name="Squina F.M."/>
            <person name="Sun H."/>
            <person name="Susca A."/>
            <person name="Todd R.B."/>
            <person name="Tsang A."/>
            <person name="Unkles S.E."/>
            <person name="van de Wiele N."/>
            <person name="van Rossen-Uffink D."/>
            <person name="Oliveira J.V."/>
            <person name="Vesth T.C."/>
            <person name="Visser J."/>
            <person name="Yu J.-H."/>
            <person name="Zhou M."/>
            <person name="Andersen M.R."/>
            <person name="Archer D.B."/>
            <person name="Baker S.E."/>
            <person name="Benoit I."/>
            <person name="Brakhage A.A."/>
            <person name="Braus G.H."/>
            <person name="Fischer R."/>
            <person name="Frisvad J.C."/>
            <person name="Goldman G.H."/>
            <person name="Houbraken J."/>
            <person name="Oakley B."/>
            <person name="Pocsi I."/>
            <person name="Scazzocchio C."/>
            <person name="Seiboth B."/>
            <person name="vanKuyk P.A."/>
            <person name="Wortman J."/>
            <person name="Dyer P.S."/>
            <person name="Grigoriev I.V."/>
        </authorList>
    </citation>
    <scope>NUCLEOTIDE SEQUENCE [LARGE SCALE GENOMIC DNA]</scope>
    <source>
        <strain evidence="4">CBS 593.65</strain>
    </source>
</reference>
<evidence type="ECO:0000259" key="2">
    <source>
        <dbReference type="PROSITE" id="PS50076"/>
    </source>
</evidence>